<organism evidence="2 3">
    <name type="scientific">Halalkalibacter alkaliphilus</name>
    <dbReference type="NCBI Taxonomy" id="2917993"/>
    <lineage>
        <taxon>Bacteria</taxon>
        <taxon>Bacillati</taxon>
        <taxon>Bacillota</taxon>
        <taxon>Bacilli</taxon>
        <taxon>Bacillales</taxon>
        <taxon>Bacillaceae</taxon>
        <taxon>Halalkalibacter</taxon>
    </lineage>
</organism>
<comment type="caution">
    <text evidence="2">The sequence shown here is derived from an EMBL/GenBank/DDBJ whole genome shotgun (WGS) entry which is preliminary data.</text>
</comment>
<dbReference type="RefSeq" id="WP_250094785.1">
    <property type="nucleotide sequence ID" value="NZ_JAKRYL010000002.1"/>
</dbReference>
<protein>
    <submittedName>
        <fullName evidence="2">Uncharacterized protein</fullName>
    </submittedName>
</protein>
<dbReference type="EMBL" id="JAKRYL010000002">
    <property type="protein sequence ID" value="MCL7745847.1"/>
    <property type="molecule type" value="Genomic_DNA"/>
</dbReference>
<keyword evidence="3" id="KW-1185">Reference proteome</keyword>
<evidence type="ECO:0000313" key="3">
    <source>
        <dbReference type="Proteomes" id="UP001139150"/>
    </source>
</evidence>
<proteinExistence type="predicted"/>
<evidence type="ECO:0000313" key="2">
    <source>
        <dbReference type="EMBL" id="MCL7745847.1"/>
    </source>
</evidence>
<dbReference type="Proteomes" id="UP001139150">
    <property type="component" value="Unassembled WGS sequence"/>
</dbReference>
<gene>
    <name evidence="2" type="ORF">MF646_01815</name>
</gene>
<feature type="transmembrane region" description="Helical" evidence="1">
    <location>
        <begin position="14"/>
        <end position="36"/>
    </location>
</feature>
<accession>A0A9X2A327</accession>
<keyword evidence="1" id="KW-1133">Transmembrane helix</keyword>
<reference evidence="2" key="1">
    <citation type="submission" date="2022-02" db="EMBL/GenBank/DDBJ databases">
        <title>Halalkalibacter sp. nov. isolated from Lonar Lake, India.</title>
        <authorList>
            <person name="Joshi A."/>
            <person name="Thite S."/>
            <person name="Lodha T."/>
        </authorList>
    </citation>
    <scope>NUCLEOTIDE SEQUENCE</scope>
    <source>
        <strain evidence="2">MEB205</strain>
    </source>
</reference>
<sequence>MNVKLKYQTLFLTLIKWISFGGVIGLIIGSTTAFLLHTNDLLGETREANSWLFFFFL</sequence>
<evidence type="ECO:0000256" key="1">
    <source>
        <dbReference type="SAM" id="Phobius"/>
    </source>
</evidence>
<dbReference type="AlphaFoldDB" id="A0A9X2A327"/>
<keyword evidence="1" id="KW-0812">Transmembrane</keyword>
<keyword evidence="1" id="KW-0472">Membrane</keyword>
<name>A0A9X2A327_9BACI</name>